<sequence length="461" mass="51907">MSHLKETENCILCGSKVPSVGHSRFYVRHDGSTKLSQVISELPTNLHRRLQIDWSLRQFCCRDCKILLEKRQKVSAKVAQIEADILNRINVSKGTCSKKLSYDCDPAINTSTLKRTDVILQTTSHPVPPVSPIQPISSKRLCDRSCQTQTTFQSHEHGHEDLGCKVNEIRHELLTLFTKAVSVECSSMTSLNNPTILKDVTTEGIRSLTITKIIKELKERTPILYSTLVSSAVSTRSKRGDADIIPGVAVAALILLKKRCRRATGLQLMITTIIKYSGFNSMCAFLSALQIGVSASYFNKKCDEFGSSYNERLLADKSKEEQALRRHYYEDIGNGDFGPGWKIVFDNFDMYQRVHDMTEDNQNKDIHWVNHVKVSNRVSGNELPDDKPIKNCLSDLDNSKVAPSAIEHICQRANYVNLVSRVLVEEIPCLQFCKDSILYHIPHKHSLEAATKSEKECLGII</sequence>
<evidence type="ECO:0000313" key="2">
    <source>
        <dbReference type="Proteomes" id="UP001152795"/>
    </source>
</evidence>
<comment type="caution">
    <text evidence="1">The sequence shown here is derived from an EMBL/GenBank/DDBJ whole genome shotgun (WGS) entry which is preliminary data.</text>
</comment>
<evidence type="ECO:0000313" key="1">
    <source>
        <dbReference type="EMBL" id="CAB3981865.1"/>
    </source>
</evidence>
<reference evidence="1" key="1">
    <citation type="submission" date="2020-04" db="EMBL/GenBank/DDBJ databases">
        <authorList>
            <person name="Alioto T."/>
            <person name="Alioto T."/>
            <person name="Gomez Garrido J."/>
        </authorList>
    </citation>
    <scope>NUCLEOTIDE SEQUENCE</scope>
    <source>
        <strain evidence="1">A484AB</strain>
    </source>
</reference>
<name>A0A6S7FQB1_PARCT</name>
<dbReference type="AlphaFoldDB" id="A0A6S7FQB1"/>
<protein>
    <submittedName>
        <fullName evidence="1">Uncharacterized protein</fullName>
    </submittedName>
</protein>
<keyword evidence="2" id="KW-1185">Reference proteome</keyword>
<proteinExistence type="predicted"/>
<gene>
    <name evidence="1" type="ORF">PACLA_8A021756</name>
</gene>
<dbReference type="EMBL" id="CACRXK020000436">
    <property type="protein sequence ID" value="CAB3981865.1"/>
    <property type="molecule type" value="Genomic_DNA"/>
</dbReference>
<dbReference type="Proteomes" id="UP001152795">
    <property type="component" value="Unassembled WGS sequence"/>
</dbReference>
<dbReference type="OrthoDB" id="6146693at2759"/>
<accession>A0A6S7FQB1</accession>
<organism evidence="1 2">
    <name type="scientific">Paramuricea clavata</name>
    <name type="common">Red gorgonian</name>
    <name type="synonym">Violescent sea-whip</name>
    <dbReference type="NCBI Taxonomy" id="317549"/>
    <lineage>
        <taxon>Eukaryota</taxon>
        <taxon>Metazoa</taxon>
        <taxon>Cnidaria</taxon>
        <taxon>Anthozoa</taxon>
        <taxon>Octocorallia</taxon>
        <taxon>Malacalcyonacea</taxon>
        <taxon>Plexauridae</taxon>
        <taxon>Paramuricea</taxon>
    </lineage>
</organism>